<reference evidence="3 4" key="1">
    <citation type="submission" date="2023-09" db="EMBL/GenBank/DDBJ databases">
        <authorList>
            <person name="Wang M."/>
        </authorList>
    </citation>
    <scope>NUCLEOTIDE SEQUENCE [LARGE SCALE GENOMIC DNA]</scope>
    <source>
        <strain evidence="3">GT-2023</strain>
        <tissue evidence="3">Liver</tissue>
    </source>
</reference>
<organism evidence="3 4">
    <name type="scientific">Cirrhinus molitorella</name>
    <name type="common">mud carp</name>
    <dbReference type="NCBI Taxonomy" id="172907"/>
    <lineage>
        <taxon>Eukaryota</taxon>
        <taxon>Metazoa</taxon>
        <taxon>Chordata</taxon>
        <taxon>Craniata</taxon>
        <taxon>Vertebrata</taxon>
        <taxon>Euteleostomi</taxon>
        <taxon>Actinopterygii</taxon>
        <taxon>Neopterygii</taxon>
        <taxon>Teleostei</taxon>
        <taxon>Ostariophysi</taxon>
        <taxon>Cypriniformes</taxon>
        <taxon>Cyprinidae</taxon>
        <taxon>Labeoninae</taxon>
        <taxon>Labeonini</taxon>
        <taxon>Cirrhinus</taxon>
    </lineage>
</organism>
<dbReference type="InterPro" id="IPR043502">
    <property type="entry name" value="DNA/RNA_pol_sf"/>
</dbReference>
<feature type="region of interest" description="Disordered" evidence="1">
    <location>
        <begin position="253"/>
        <end position="292"/>
    </location>
</feature>
<feature type="domain" description="Reverse transcriptase" evidence="2">
    <location>
        <begin position="324"/>
        <end position="602"/>
    </location>
</feature>
<evidence type="ECO:0000313" key="4">
    <source>
        <dbReference type="Proteomes" id="UP001558613"/>
    </source>
</evidence>
<dbReference type="PROSITE" id="PS50878">
    <property type="entry name" value="RT_POL"/>
    <property type="match status" value="1"/>
</dbReference>
<name>A0ABR3LIX1_9TELE</name>
<evidence type="ECO:0000256" key="1">
    <source>
        <dbReference type="SAM" id="MobiDB-lite"/>
    </source>
</evidence>
<feature type="compositionally biased region" description="Polar residues" evidence="1">
    <location>
        <begin position="1"/>
        <end position="17"/>
    </location>
</feature>
<dbReference type="InterPro" id="IPR000477">
    <property type="entry name" value="RT_dom"/>
</dbReference>
<feature type="compositionally biased region" description="Basic and acidic residues" evidence="1">
    <location>
        <begin position="38"/>
        <end position="49"/>
    </location>
</feature>
<dbReference type="SUPFAM" id="SSF56672">
    <property type="entry name" value="DNA/RNA polymerases"/>
    <property type="match status" value="1"/>
</dbReference>
<dbReference type="PANTHER" id="PTHR19446">
    <property type="entry name" value="REVERSE TRANSCRIPTASES"/>
    <property type="match status" value="1"/>
</dbReference>
<feature type="region of interest" description="Disordered" evidence="1">
    <location>
        <begin position="26"/>
        <end position="51"/>
    </location>
</feature>
<dbReference type="CDD" id="cd01650">
    <property type="entry name" value="RT_nLTR_like"/>
    <property type="match status" value="1"/>
</dbReference>
<accession>A0ABR3LIX1</accession>
<sequence>MATGAAQVSTHNLTSCEGGTKLAMEQRQETYPQGSPRVGEDEHPNRTDSRLTTISNGQMLTTSRECFCGKICKNEKGLKIHQTRMKCKEQRQASQCTGQVLGETEEEPGPEAPHRAQSLQVMQAGASIRKSEKRRIRWPQASKAAEWQKFDEDVDKVLEATAKGDVEKRLQTMTTIIVSMAAERFGVEEERGMKQPYTKNQRAVKIHNIRKELKILKKQHKEARASWAETQWATGLHKGRNRPIPPRHLQASYARPGARAVQGCDNTTRADGGLRSEGATPERSSGSGAEGKVKICTGTKRNTLQGLQAMSQSTAPALEDYLEVIWRRGKAAQQWRFAEGVWIPKEEDSKNISQFRIISLLSVEGKIFFSIVAKRLTEFFLKNGYIDTSVQKGGIPGTPGCLEHTGIVTQLLRDARENKGDLVVLWLDLANAYGSMPHKLVLETLERHHVPAVVRELILDYYSDFSLRDSTGTITSDWHRLEVGIITGFTTSVILFALAMNMLVKSAEPECRGPKSKSGIRQPPIHAFMDDLTVTTESVPGGRWILAGVVDKFRFSIAGTPIPTICEKLIKSLGKFFDSSLRDTSATKSTCEELEGWLKGIDKSVSDNDDLRSGKKSERLPEEMVMTAKEFVKDQLSVIMEDTFYLS</sequence>
<dbReference type="Proteomes" id="UP001558613">
    <property type="component" value="Unassembled WGS sequence"/>
</dbReference>
<protein>
    <recommendedName>
        <fullName evidence="2">Reverse transcriptase domain-containing protein</fullName>
    </recommendedName>
</protein>
<proteinExistence type="predicted"/>
<dbReference type="EMBL" id="JAYMGO010000022">
    <property type="protein sequence ID" value="KAL1251669.1"/>
    <property type="molecule type" value="Genomic_DNA"/>
</dbReference>
<dbReference type="Pfam" id="PF00078">
    <property type="entry name" value="RVT_1"/>
    <property type="match status" value="1"/>
</dbReference>
<gene>
    <name evidence="3" type="ORF">QQF64_019465</name>
</gene>
<comment type="caution">
    <text evidence="3">The sequence shown here is derived from an EMBL/GenBank/DDBJ whole genome shotgun (WGS) entry which is preliminary data.</text>
</comment>
<evidence type="ECO:0000313" key="3">
    <source>
        <dbReference type="EMBL" id="KAL1251669.1"/>
    </source>
</evidence>
<keyword evidence="4" id="KW-1185">Reference proteome</keyword>
<feature type="region of interest" description="Disordered" evidence="1">
    <location>
        <begin position="1"/>
        <end position="20"/>
    </location>
</feature>
<evidence type="ECO:0000259" key="2">
    <source>
        <dbReference type="PROSITE" id="PS50878"/>
    </source>
</evidence>